<dbReference type="OMA" id="MTPPWNE"/>
<organism evidence="1 2">
    <name type="scientific">Coprinopsis cinerea (strain Okayama-7 / 130 / ATCC MYA-4618 / FGSC 9003)</name>
    <name type="common">Inky cap fungus</name>
    <name type="synonym">Hormographiella aspergillata</name>
    <dbReference type="NCBI Taxonomy" id="240176"/>
    <lineage>
        <taxon>Eukaryota</taxon>
        <taxon>Fungi</taxon>
        <taxon>Dikarya</taxon>
        <taxon>Basidiomycota</taxon>
        <taxon>Agaricomycotina</taxon>
        <taxon>Agaricomycetes</taxon>
        <taxon>Agaricomycetidae</taxon>
        <taxon>Agaricales</taxon>
        <taxon>Agaricineae</taxon>
        <taxon>Psathyrellaceae</taxon>
        <taxon>Coprinopsis</taxon>
    </lineage>
</organism>
<comment type="caution">
    <text evidence="1">The sequence shown here is derived from an EMBL/GenBank/DDBJ whole genome shotgun (WGS) entry which is preliminary data.</text>
</comment>
<keyword evidence="2" id="KW-1185">Reference proteome</keyword>
<gene>
    <name evidence="1" type="ORF">CC1G_04784</name>
</gene>
<evidence type="ECO:0008006" key="3">
    <source>
        <dbReference type="Google" id="ProtNLM"/>
    </source>
</evidence>
<protein>
    <recommendedName>
        <fullName evidence="3">F-box domain-containing protein</fullName>
    </recommendedName>
</protein>
<dbReference type="STRING" id="240176.A8P2J9"/>
<name>A8P2J9_COPC7</name>
<dbReference type="RefSeq" id="XP_001838340.1">
    <property type="nucleotide sequence ID" value="XM_001838288.1"/>
</dbReference>
<reference evidence="1 2" key="1">
    <citation type="journal article" date="2010" name="Proc. Natl. Acad. Sci. U.S.A.">
        <title>Insights into evolution of multicellular fungi from the assembled chromosomes of the mushroom Coprinopsis cinerea (Coprinus cinereus).</title>
        <authorList>
            <person name="Stajich J.E."/>
            <person name="Wilke S.K."/>
            <person name="Ahren D."/>
            <person name="Au C.H."/>
            <person name="Birren B.W."/>
            <person name="Borodovsky M."/>
            <person name="Burns C."/>
            <person name="Canback B."/>
            <person name="Casselton L.A."/>
            <person name="Cheng C.K."/>
            <person name="Deng J."/>
            <person name="Dietrich F.S."/>
            <person name="Fargo D.C."/>
            <person name="Farman M.L."/>
            <person name="Gathman A.C."/>
            <person name="Goldberg J."/>
            <person name="Guigo R."/>
            <person name="Hoegger P.J."/>
            <person name="Hooker J.B."/>
            <person name="Huggins A."/>
            <person name="James T.Y."/>
            <person name="Kamada T."/>
            <person name="Kilaru S."/>
            <person name="Kodira C."/>
            <person name="Kues U."/>
            <person name="Kupfer D."/>
            <person name="Kwan H.S."/>
            <person name="Lomsadze A."/>
            <person name="Li W."/>
            <person name="Lilly W.W."/>
            <person name="Ma L.J."/>
            <person name="Mackey A.J."/>
            <person name="Manning G."/>
            <person name="Martin F."/>
            <person name="Muraguchi H."/>
            <person name="Natvig D.O."/>
            <person name="Palmerini H."/>
            <person name="Ramesh M.A."/>
            <person name="Rehmeyer C.J."/>
            <person name="Roe B.A."/>
            <person name="Shenoy N."/>
            <person name="Stanke M."/>
            <person name="Ter-Hovhannisyan V."/>
            <person name="Tunlid A."/>
            <person name="Velagapudi R."/>
            <person name="Vision T.J."/>
            <person name="Zeng Q."/>
            <person name="Zolan M.E."/>
            <person name="Pukkila P.J."/>
        </authorList>
    </citation>
    <scope>NUCLEOTIDE SEQUENCE [LARGE SCALE GENOMIC DNA]</scope>
    <source>
        <strain evidence="2">Okayama-7 / 130 / ATCC MYA-4618 / FGSC 9003</strain>
    </source>
</reference>
<proteinExistence type="predicted"/>
<dbReference type="InParanoid" id="A8P2J9"/>
<dbReference type="Proteomes" id="UP000001861">
    <property type="component" value="Unassembled WGS sequence"/>
</dbReference>
<dbReference type="eggNOG" id="ENOG502R0Y6">
    <property type="taxonomic scope" value="Eukaryota"/>
</dbReference>
<sequence>MDATNTIRTPLLVSQICSRWRETALATPRLWSRLYLQFTSTSFNLTELVQTWLTRSGGCPLTIYVFWEEPPFTPSHPVLDALTAHSERWQSMFFYMPYHAFKSLAPIRKRLPLLTTLSLGTKDDPPPSSSLIGKLDMFSDAPLLRSLESVNISPLIFKFPWSHLRTIPMMAVSSDDFIDILLQTSHLEQGGFVFMDSGMMYGMGSVYSPHLRVQHNSLREVSIMTPPWNETVDLRGLFPQLTFPKLEFLQICNLRSPFSSEFTGFLSRLGCLQTLHLRKTALTDSQLIQGLKTIPTLTKLIVYSAPLQAPTVTHSLLSAMTWRPLLNVENGAANGGRRKPQRQRQNLLPALKSLELTIDYNVCDTFIEMVRSRVQFTSADSAGLNGGTPLSKDLPARLEKIRIRPTEDLGDRIYTALAEVASYGVEISVEDFC</sequence>
<dbReference type="KEGG" id="cci:CC1G_04784"/>
<dbReference type="GeneID" id="6014923"/>
<dbReference type="AlphaFoldDB" id="A8P2J9"/>
<dbReference type="InterPro" id="IPR032675">
    <property type="entry name" value="LRR_dom_sf"/>
</dbReference>
<dbReference type="EMBL" id="AACS02000013">
    <property type="protein sequence ID" value="EAU83528.1"/>
    <property type="molecule type" value="Genomic_DNA"/>
</dbReference>
<accession>A8P2J9</accession>
<dbReference type="OrthoDB" id="2886770at2759"/>
<evidence type="ECO:0000313" key="1">
    <source>
        <dbReference type="EMBL" id="EAU83528.1"/>
    </source>
</evidence>
<dbReference type="Gene3D" id="3.80.10.10">
    <property type="entry name" value="Ribonuclease Inhibitor"/>
    <property type="match status" value="1"/>
</dbReference>
<evidence type="ECO:0000313" key="2">
    <source>
        <dbReference type="Proteomes" id="UP000001861"/>
    </source>
</evidence>
<dbReference type="VEuPathDB" id="FungiDB:CC1G_04784"/>